<organism evidence="1 2">
    <name type="scientific">Paragonimus westermani</name>
    <dbReference type="NCBI Taxonomy" id="34504"/>
    <lineage>
        <taxon>Eukaryota</taxon>
        <taxon>Metazoa</taxon>
        <taxon>Spiralia</taxon>
        <taxon>Lophotrochozoa</taxon>
        <taxon>Platyhelminthes</taxon>
        <taxon>Trematoda</taxon>
        <taxon>Digenea</taxon>
        <taxon>Plagiorchiida</taxon>
        <taxon>Troglotremata</taxon>
        <taxon>Troglotrematidae</taxon>
        <taxon>Paragonimus</taxon>
    </lineage>
</organism>
<keyword evidence="2" id="KW-1185">Reference proteome</keyword>
<protein>
    <submittedName>
        <fullName evidence="1">Uncharacterized protein</fullName>
    </submittedName>
</protein>
<dbReference type="OrthoDB" id="6247204at2759"/>
<comment type="caution">
    <text evidence="1">The sequence shown here is derived from an EMBL/GenBank/DDBJ whole genome shotgun (WGS) entry which is preliminary data.</text>
</comment>
<reference evidence="1 2" key="1">
    <citation type="submission" date="2019-07" db="EMBL/GenBank/DDBJ databases">
        <title>Annotation for the trematode Paragonimus westermani.</title>
        <authorList>
            <person name="Choi Y.-J."/>
        </authorList>
    </citation>
    <scope>NUCLEOTIDE SEQUENCE [LARGE SCALE GENOMIC DNA]</scope>
    <source>
        <strain evidence="1">180907_Pwestermani</strain>
    </source>
</reference>
<evidence type="ECO:0000313" key="2">
    <source>
        <dbReference type="Proteomes" id="UP000699462"/>
    </source>
</evidence>
<accession>A0A8T0DCX4</accession>
<proteinExistence type="predicted"/>
<evidence type="ECO:0000313" key="1">
    <source>
        <dbReference type="EMBL" id="KAF8564708.1"/>
    </source>
</evidence>
<dbReference type="Proteomes" id="UP000699462">
    <property type="component" value="Unassembled WGS sequence"/>
</dbReference>
<dbReference type="AlphaFoldDB" id="A0A8T0DCX4"/>
<gene>
    <name evidence="1" type="ORF">P879_07254</name>
</gene>
<sequence>MDGLLCFDDSLFEDSHECDSHRSAAPFVPNCLDDLVTDAALIYFFQSFLSVSDEESLKAACDWFYLNGQYARCLSVVENLLENLPSTGGFMTKAYVEYAIKCHMKLKQLERVPGLLLTHVGIPVRV</sequence>
<name>A0A8T0DCX4_9TREM</name>
<dbReference type="EMBL" id="JTDF01008024">
    <property type="protein sequence ID" value="KAF8564708.1"/>
    <property type="molecule type" value="Genomic_DNA"/>
</dbReference>